<keyword evidence="5 11" id="KW-0863">Zinc-finger</keyword>
<evidence type="ECO:0000256" key="2">
    <source>
        <dbReference type="ARBA" id="ARBA00006991"/>
    </source>
</evidence>
<feature type="compositionally biased region" description="Polar residues" evidence="12">
    <location>
        <begin position="31"/>
        <end position="41"/>
    </location>
</feature>
<organism evidence="14">
    <name type="scientific">Ascaris suum</name>
    <name type="common">Pig roundworm</name>
    <name type="synonym">Ascaris lumbricoides</name>
    <dbReference type="NCBI Taxonomy" id="6253"/>
    <lineage>
        <taxon>Eukaryota</taxon>
        <taxon>Metazoa</taxon>
        <taxon>Ecdysozoa</taxon>
        <taxon>Nematoda</taxon>
        <taxon>Chromadorea</taxon>
        <taxon>Rhabditida</taxon>
        <taxon>Spirurina</taxon>
        <taxon>Ascaridomorpha</taxon>
        <taxon>Ascaridoidea</taxon>
        <taxon>Ascarididae</taxon>
        <taxon>Ascaris</taxon>
    </lineage>
</organism>
<keyword evidence="3" id="KW-0479">Metal-binding</keyword>
<evidence type="ECO:0000256" key="8">
    <source>
        <dbReference type="ARBA" id="ARBA00023125"/>
    </source>
</evidence>
<dbReference type="GO" id="GO:0005634">
    <property type="term" value="C:nucleus"/>
    <property type="evidence" value="ECO:0007669"/>
    <property type="project" value="UniProtKB-SubCell"/>
</dbReference>
<feature type="domain" description="C2H2-type" evidence="13">
    <location>
        <begin position="329"/>
        <end position="357"/>
    </location>
</feature>
<dbReference type="FunFam" id="3.30.160.60:FF:000065">
    <property type="entry name" value="B-cell CLL/lymphoma 6, member B"/>
    <property type="match status" value="1"/>
</dbReference>
<feature type="domain" description="C2H2-type" evidence="13">
    <location>
        <begin position="822"/>
        <end position="849"/>
    </location>
</feature>
<keyword evidence="8" id="KW-0238">DNA-binding</keyword>
<dbReference type="FunFam" id="3.30.160.60:FF:000624">
    <property type="entry name" value="zinc finger protein 697"/>
    <property type="match status" value="1"/>
</dbReference>
<feature type="region of interest" description="Disordered" evidence="12">
    <location>
        <begin position="15"/>
        <end position="41"/>
    </location>
</feature>
<dbReference type="PROSITE" id="PS00028">
    <property type="entry name" value="ZINC_FINGER_C2H2_1"/>
    <property type="match status" value="19"/>
</dbReference>
<feature type="domain" description="C2H2-type" evidence="13">
    <location>
        <begin position="567"/>
        <end position="594"/>
    </location>
</feature>
<dbReference type="InterPro" id="IPR050636">
    <property type="entry name" value="C2H2-ZF_domain-containing"/>
</dbReference>
<dbReference type="GO" id="GO:0003690">
    <property type="term" value="F:double-stranded DNA binding"/>
    <property type="evidence" value="ECO:0007669"/>
    <property type="project" value="UniProtKB-ARBA"/>
</dbReference>
<feature type="domain" description="C2H2-type" evidence="13">
    <location>
        <begin position="299"/>
        <end position="326"/>
    </location>
</feature>
<feature type="domain" description="C2H2-type" evidence="13">
    <location>
        <begin position="484"/>
        <end position="511"/>
    </location>
</feature>
<keyword evidence="9" id="KW-0804">Transcription</keyword>
<dbReference type="PANTHER" id="PTHR47772:SF13">
    <property type="entry name" value="GASTRULA ZINC FINGER PROTEIN XLCGF49.1-LIKE-RELATED"/>
    <property type="match status" value="1"/>
</dbReference>
<dbReference type="FunFam" id="3.30.160.60:FF:001370">
    <property type="entry name" value="Zinc finger protein"/>
    <property type="match status" value="1"/>
</dbReference>
<evidence type="ECO:0000313" key="14">
    <source>
        <dbReference type="EMBL" id="ADY40517.1"/>
    </source>
</evidence>
<proteinExistence type="evidence at transcript level"/>
<comment type="similarity">
    <text evidence="2">Belongs to the krueppel C2H2-type zinc-finger protein family.</text>
</comment>
<evidence type="ECO:0000256" key="11">
    <source>
        <dbReference type="PROSITE-ProRule" id="PRU00042"/>
    </source>
</evidence>
<keyword evidence="6" id="KW-0862">Zinc</keyword>
<keyword evidence="4" id="KW-0677">Repeat</keyword>
<dbReference type="EMBL" id="JI164734">
    <property type="protein sequence ID" value="ADY40517.1"/>
    <property type="molecule type" value="mRNA"/>
</dbReference>
<keyword evidence="7" id="KW-0805">Transcription regulation</keyword>
<dbReference type="AlphaFoldDB" id="F1KRL3"/>
<evidence type="ECO:0000256" key="10">
    <source>
        <dbReference type="ARBA" id="ARBA00023242"/>
    </source>
</evidence>
<evidence type="ECO:0000256" key="12">
    <source>
        <dbReference type="SAM" id="MobiDB-lite"/>
    </source>
</evidence>
<feature type="domain" description="C2H2-type" evidence="13">
    <location>
        <begin position="595"/>
        <end position="618"/>
    </location>
</feature>
<evidence type="ECO:0000256" key="9">
    <source>
        <dbReference type="ARBA" id="ARBA00023163"/>
    </source>
</evidence>
<evidence type="ECO:0000256" key="6">
    <source>
        <dbReference type="ARBA" id="ARBA00022833"/>
    </source>
</evidence>
<dbReference type="GO" id="GO:0008270">
    <property type="term" value="F:zinc ion binding"/>
    <property type="evidence" value="ECO:0007669"/>
    <property type="project" value="UniProtKB-KW"/>
</dbReference>
<keyword evidence="10" id="KW-0539">Nucleus</keyword>
<evidence type="ECO:0000256" key="1">
    <source>
        <dbReference type="ARBA" id="ARBA00004123"/>
    </source>
</evidence>
<dbReference type="FunFam" id="3.30.160.60:FF:000087">
    <property type="entry name" value="Zinc finger protein 354B"/>
    <property type="match status" value="1"/>
</dbReference>
<feature type="domain" description="C2H2-type" evidence="13">
    <location>
        <begin position="850"/>
        <end position="877"/>
    </location>
</feature>
<evidence type="ECO:0000259" key="13">
    <source>
        <dbReference type="PROSITE" id="PS50157"/>
    </source>
</evidence>
<feature type="domain" description="C2H2-type" evidence="13">
    <location>
        <begin position="623"/>
        <end position="651"/>
    </location>
</feature>
<dbReference type="PROSITE" id="PS50157">
    <property type="entry name" value="ZINC_FINGER_C2H2_2"/>
    <property type="match status" value="16"/>
</dbReference>
<evidence type="ECO:0000256" key="3">
    <source>
        <dbReference type="ARBA" id="ARBA00022723"/>
    </source>
</evidence>
<feature type="domain" description="C2H2-type" evidence="13">
    <location>
        <begin position="1182"/>
        <end position="1210"/>
    </location>
</feature>
<evidence type="ECO:0000256" key="7">
    <source>
        <dbReference type="ARBA" id="ARBA00023015"/>
    </source>
</evidence>
<dbReference type="Gene3D" id="3.30.160.60">
    <property type="entry name" value="Classic Zinc Finger"/>
    <property type="match status" value="14"/>
</dbReference>
<name>F1KRL3_ASCSU</name>
<dbReference type="InterPro" id="IPR013087">
    <property type="entry name" value="Znf_C2H2_type"/>
</dbReference>
<feature type="domain" description="C2H2-type" evidence="13">
    <location>
        <begin position="271"/>
        <end position="298"/>
    </location>
</feature>
<comment type="subcellular location">
    <subcellularLocation>
        <location evidence="1">Nucleus</location>
    </subcellularLocation>
</comment>
<protein>
    <submittedName>
        <fullName evidence="14">Zinc finger protein Xfin</fullName>
    </submittedName>
</protein>
<dbReference type="SUPFAM" id="SSF57667">
    <property type="entry name" value="beta-beta-alpha zinc fingers"/>
    <property type="match status" value="9"/>
</dbReference>
<dbReference type="InterPro" id="IPR036236">
    <property type="entry name" value="Znf_C2H2_sf"/>
</dbReference>
<reference evidence="14" key="1">
    <citation type="journal article" date="2011" name="Genome Res.">
        <title>Deep small RNA sequencing from the nematode Ascaris reveals conservation, functional diversification, and novel developmental profiles.</title>
        <authorList>
            <person name="Wang J."/>
            <person name="Czech B."/>
            <person name="Crunk A."/>
            <person name="Wallace A."/>
            <person name="Mitreva M."/>
            <person name="Hannon G.J."/>
            <person name="Davis R.E."/>
        </authorList>
    </citation>
    <scope>NUCLEOTIDE SEQUENCE</scope>
</reference>
<sequence length="1226" mass="137921">MVGDDDETPIRYVVIDEEDELSVQNDPGIPSSFSRSLSQPVEVTSQPLQDPEYGSLPIAHCPSYQNVILNASPPHWLCETTEDEVEAISTHYIPVSKDESCVRCPTCDIALSTSDFLTHVRSCKLRKQFKCDACNEEFNKEHNLKVHSLKMHTVVSAEEDGKFRCVLCSKVYARSSAFYGHLSVHAINDTLSCAMCNEEYEYQALLNHHMRTQHLTTLTDDQPTVHICRQCSVVIADKEALEKHMQLHRKINKSMKHEKRNKARSNVEKRHKCHRCHKSFAKNFELLRHFVVHTKERRFVCERCGKKFSQRSSLSQHMQTHVEHGAFRHKCTLCASTFSQAGNLRRHVMLLHPADVSSRTVFRCPHCTCVFNSVQPLQVHMRKRHHYDASGSHDAILENSGLQETSASDPQQNARNRRRLVCCSICGKAFGKCSDLVRHYRIHSGSRPFSCNRCEKSFSLKSSLKLHLENHVREDNIDNYYTSARCPVCMKQLASAASLRRHMKLHTRTLEHCTTCSQSFATKKALEKHGLSCALELARAESGGDLVELMAPTSSLLSNDVPSVEPYHCRTCTASFTTLRALKEHINRHTGIKPHVCRSCHKSFFSLAQLKSHSSIHSSGALFKCSFCERAFRRRVQLRDHMRKLHRRDSKTFEPEECNRIALETNELNELGRAAERFIGTELAGEVFDGADVQQSNVPNKTHQLQHFIKGCVIDDFSPVEDAFTPIASTVPAVRREPRCPVCLFTFHSESALCSHLTNLSTDTAHKFASFTCSVCHESIIGSTQFGEHLSSAHKSDFKAEKVEQIGSLDPRNIAVSDEKVHSCDSCGRSFKKPSDLLRHKRIHTGEKPFSCGICERAFRVKSTLYQHMKVHDNRGEKVREMCSVCGKCYCSKSSLKQHLLMIHAQQRPFKCTVDLCDQYFGVVRSRDAHVQRCHKTTADSEGTHQPRIEDNASWTCSAREQFIETAAQLAPSSKNVPTIQPSLSSAFSRPTHQNEWSAATNIALRLSPHARPGNVEVHISVVSGIPPEDGSIIIELSMLRPLSSGGILLKIPVSLPFLTPGSSIAVDAHRLLIMLSKTENETLVVPLNVSTEVTNCPVAVFGALPTSEVTLQPAAFATSCAICSQYFLTSEESEAHFASEDHETAELLSLSETNHQHAVGLTLNAPLNQYLSLPSKNVRNEVCKLCLGQFENHESLLAHIRRVHERDSTDVLARRDLFTRRRTLN</sequence>
<feature type="domain" description="C2H2-type" evidence="13">
    <location>
        <begin position="129"/>
        <end position="153"/>
    </location>
</feature>
<dbReference type="PANTHER" id="PTHR47772">
    <property type="entry name" value="ZINC FINGER PROTEIN 200"/>
    <property type="match status" value="1"/>
</dbReference>
<dbReference type="SMART" id="SM00355">
    <property type="entry name" value="ZnF_C2H2"/>
    <property type="match status" value="22"/>
</dbReference>
<feature type="domain" description="C2H2-type" evidence="13">
    <location>
        <begin position="881"/>
        <end position="909"/>
    </location>
</feature>
<feature type="domain" description="C2H2-type" evidence="13">
    <location>
        <begin position="163"/>
        <end position="190"/>
    </location>
</feature>
<feature type="domain" description="C2H2-type" evidence="13">
    <location>
        <begin position="421"/>
        <end position="448"/>
    </location>
</feature>
<feature type="domain" description="C2H2-type" evidence="13">
    <location>
        <begin position="449"/>
        <end position="476"/>
    </location>
</feature>
<feature type="domain" description="C2H2-type" evidence="13">
    <location>
        <begin position="362"/>
        <end position="390"/>
    </location>
</feature>
<accession>F1KRL3</accession>
<evidence type="ECO:0000256" key="4">
    <source>
        <dbReference type="ARBA" id="ARBA00022737"/>
    </source>
</evidence>
<dbReference type="Pfam" id="PF00096">
    <property type="entry name" value="zf-C2H2"/>
    <property type="match status" value="7"/>
</dbReference>
<evidence type="ECO:0000256" key="5">
    <source>
        <dbReference type="ARBA" id="ARBA00022771"/>
    </source>
</evidence>